<keyword evidence="2" id="KW-0472">Membrane</keyword>
<keyword evidence="2" id="KW-0812">Transmembrane</keyword>
<dbReference type="EMBL" id="VSRR010011624">
    <property type="protein sequence ID" value="MPC53439.1"/>
    <property type="molecule type" value="Genomic_DNA"/>
</dbReference>
<evidence type="ECO:0000256" key="1">
    <source>
        <dbReference type="SAM" id="MobiDB-lite"/>
    </source>
</evidence>
<accession>A0A5B7G761</accession>
<dbReference type="Proteomes" id="UP000324222">
    <property type="component" value="Unassembled WGS sequence"/>
</dbReference>
<feature type="compositionally biased region" description="Polar residues" evidence="1">
    <location>
        <begin position="70"/>
        <end position="85"/>
    </location>
</feature>
<evidence type="ECO:0000313" key="4">
    <source>
        <dbReference type="Proteomes" id="UP000324222"/>
    </source>
</evidence>
<feature type="transmembrane region" description="Helical" evidence="2">
    <location>
        <begin position="6"/>
        <end position="27"/>
    </location>
</feature>
<organism evidence="3 4">
    <name type="scientific">Portunus trituberculatus</name>
    <name type="common">Swimming crab</name>
    <name type="synonym">Neptunus trituberculatus</name>
    <dbReference type="NCBI Taxonomy" id="210409"/>
    <lineage>
        <taxon>Eukaryota</taxon>
        <taxon>Metazoa</taxon>
        <taxon>Ecdysozoa</taxon>
        <taxon>Arthropoda</taxon>
        <taxon>Crustacea</taxon>
        <taxon>Multicrustacea</taxon>
        <taxon>Malacostraca</taxon>
        <taxon>Eumalacostraca</taxon>
        <taxon>Eucarida</taxon>
        <taxon>Decapoda</taxon>
        <taxon>Pleocyemata</taxon>
        <taxon>Brachyura</taxon>
        <taxon>Eubrachyura</taxon>
        <taxon>Portunoidea</taxon>
        <taxon>Portunidae</taxon>
        <taxon>Portuninae</taxon>
        <taxon>Portunus</taxon>
    </lineage>
</organism>
<keyword evidence="2" id="KW-1133">Transmembrane helix</keyword>
<evidence type="ECO:0000256" key="2">
    <source>
        <dbReference type="SAM" id="Phobius"/>
    </source>
</evidence>
<dbReference type="OrthoDB" id="2985014at2759"/>
<dbReference type="AlphaFoldDB" id="A0A5B7G761"/>
<comment type="caution">
    <text evidence="3">The sequence shown here is derived from an EMBL/GenBank/DDBJ whole genome shotgun (WGS) entry which is preliminary data.</text>
</comment>
<reference evidence="3 4" key="1">
    <citation type="submission" date="2019-05" db="EMBL/GenBank/DDBJ databases">
        <title>Another draft genome of Portunus trituberculatus and its Hox gene families provides insights of decapod evolution.</title>
        <authorList>
            <person name="Jeong J.-H."/>
            <person name="Song I."/>
            <person name="Kim S."/>
            <person name="Choi T."/>
            <person name="Kim D."/>
            <person name="Ryu S."/>
            <person name="Kim W."/>
        </authorList>
    </citation>
    <scope>NUCLEOTIDE SEQUENCE [LARGE SCALE GENOMIC DNA]</scope>
    <source>
        <tissue evidence="3">Muscle</tissue>
    </source>
</reference>
<feature type="transmembrane region" description="Helical" evidence="2">
    <location>
        <begin position="39"/>
        <end position="62"/>
    </location>
</feature>
<proteinExistence type="predicted"/>
<sequence length="101" mass="11262">MTLAVVAPNLFHSLTRSLLLSYAFMLLHRINLPTQQTLGAWRNVFITTAVIYFVSCTLYLAVTPVRQQEWDNPTPTAATKSSCSPNPLLEPRAGQEEPVEC</sequence>
<protein>
    <submittedName>
        <fullName evidence="3">Uncharacterized protein</fullName>
    </submittedName>
</protein>
<gene>
    <name evidence="3" type="ORF">E2C01_047330</name>
</gene>
<name>A0A5B7G761_PORTR</name>
<keyword evidence="4" id="KW-1185">Reference proteome</keyword>
<evidence type="ECO:0000313" key="3">
    <source>
        <dbReference type="EMBL" id="MPC53439.1"/>
    </source>
</evidence>
<feature type="region of interest" description="Disordered" evidence="1">
    <location>
        <begin position="70"/>
        <end position="101"/>
    </location>
</feature>